<dbReference type="RefSeq" id="WP_166659791.1">
    <property type="nucleotide sequence ID" value="NZ_BAABHR010000048.1"/>
</dbReference>
<comment type="caution">
    <text evidence="1">The sequence shown here is derived from an EMBL/GenBank/DDBJ whole genome shotgun (WGS) entry which is preliminary data.</text>
</comment>
<gene>
    <name evidence="1" type="ORF">EV188_102491</name>
</gene>
<name>A0A4R6VLK4_9PSEU</name>
<dbReference type="Proteomes" id="UP000295705">
    <property type="component" value="Unassembled WGS sequence"/>
</dbReference>
<organism evidence="1 2">
    <name type="scientific">Actinomycetospora succinea</name>
    <dbReference type="NCBI Taxonomy" id="663603"/>
    <lineage>
        <taxon>Bacteria</taxon>
        <taxon>Bacillati</taxon>
        <taxon>Actinomycetota</taxon>
        <taxon>Actinomycetes</taxon>
        <taxon>Pseudonocardiales</taxon>
        <taxon>Pseudonocardiaceae</taxon>
        <taxon>Actinomycetospora</taxon>
    </lineage>
</organism>
<protein>
    <submittedName>
        <fullName evidence="1">Uncharacterized protein</fullName>
    </submittedName>
</protein>
<proteinExistence type="predicted"/>
<dbReference type="EMBL" id="SNYO01000002">
    <property type="protein sequence ID" value="TDQ62835.1"/>
    <property type="molecule type" value="Genomic_DNA"/>
</dbReference>
<keyword evidence="2" id="KW-1185">Reference proteome</keyword>
<evidence type="ECO:0000313" key="2">
    <source>
        <dbReference type="Proteomes" id="UP000295705"/>
    </source>
</evidence>
<evidence type="ECO:0000313" key="1">
    <source>
        <dbReference type="EMBL" id="TDQ62835.1"/>
    </source>
</evidence>
<dbReference type="AlphaFoldDB" id="A0A4R6VLK4"/>
<reference evidence="1 2" key="1">
    <citation type="submission" date="2019-03" db="EMBL/GenBank/DDBJ databases">
        <title>Genomic Encyclopedia of Type Strains, Phase IV (KMG-IV): sequencing the most valuable type-strain genomes for metagenomic binning, comparative biology and taxonomic classification.</title>
        <authorList>
            <person name="Goeker M."/>
        </authorList>
    </citation>
    <scope>NUCLEOTIDE SEQUENCE [LARGE SCALE GENOMIC DNA]</scope>
    <source>
        <strain evidence="1 2">DSM 45775</strain>
    </source>
</reference>
<sequence>MPDLDDERAAVEVDLSAWIAEQDVVDLAQYARAARLVHGSFGRFLVDAQ</sequence>
<accession>A0A4R6VLK4</accession>